<name>A0A699RSY5_TANCI</name>
<organism evidence="1">
    <name type="scientific">Tanacetum cinerariifolium</name>
    <name type="common">Dalmatian daisy</name>
    <name type="synonym">Chrysanthemum cinerariifolium</name>
    <dbReference type="NCBI Taxonomy" id="118510"/>
    <lineage>
        <taxon>Eukaryota</taxon>
        <taxon>Viridiplantae</taxon>
        <taxon>Streptophyta</taxon>
        <taxon>Embryophyta</taxon>
        <taxon>Tracheophyta</taxon>
        <taxon>Spermatophyta</taxon>
        <taxon>Magnoliopsida</taxon>
        <taxon>eudicotyledons</taxon>
        <taxon>Gunneridae</taxon>
        <taxon>Pentapetalae</taxon>
        <taxon>asterids</taxon>
        <taxon>campanulids</taxon>
        <taxon>Asterales</taxon>
        <taxon>Asteraceae</taxon>
        <taxon>Asteroideae</taxon>
        <taxon>Anthemideae</taxon>
        <taxon>Anthemidinae</taxon>
        <taxon>Tanacetum</taxon>
    </lineage>
</organism>
<dbReference type="AlphaFoldDB" id="A0A699RSY5"/>
<feature type="non-terminal residue" evidence="1">
    <location>
        <position position="1"/>
    </location>
</feature>
<gene>
    <name evidence="1" type="ORF">Tci_860158</name>
</gene>
<evidence type="ECO:0000313" key="1">
    <source>
        <dbReference type="EMBL" id="GFC88188.1"/>
    </source>
</evidence>
<accession>A0A699RSY5</accession>
<proteinExistence type="predicted"/>
<sequence length="116" mass="12849">SRRVVEGVKTIKLRRLRKVRTSQRIESSTDTIMEAVSNQGRMTEESNKDEVLSMQEEEPEVQEAVEVVTTAKLITEVVAAVSGIVSVVVVIPAHVTDSILWDNLEPPYHVPGAQLI</sequence>
<dbReference type="EMBL" id="BKCJ011114213">
    <property type="protein sequence ID" value="GFC88188.1"/>
    <property type="molecule type" value="Genomic_DNA"/>
</dbReference>
<comment type="caution">
    <text evidence="1">The sequence shown here is derived from an EMBL/GenBank/DDBJ whole genome shotgun (WGS) entry which is preliminary data.</text>
</comment>
<reference evidence="1" key="1">
    <citation type="journal article" date="2019" name="Sci. Rep.">
        <title>Draft genome of Tanacetum cinerariifolium, the natural source of mosquito coil.</title>
        <authorList>
            <person name="Yamashiro T."/>
            <person name="Shiraishi A."/>
            <person name="Satake H."/>
            <person name="Nakayama K."/>
        </authorList>
    </citation>
    <scope>NUCLEOTIDE SEQUENCE</scope>
</reference>
<protein>
    <submittedName>
        <fullName evidence="1">Uncharacterized protein</fullName>
    </submittedName>
</protein>